<accession>A0A183ET06</accession>
<dbReference type="WBParaSite" id="GPUH_0002412701-mRNA-1">
    <property type="protein sequence ID" value="GPUH_0002412701-mRNA-1"/>
    <property type="gene ID" value="GPUH_0002412701"/>
</dbReference>
<reference evidence="4" key="1">
    <citation type="submission" date="2016-06" db="UniProtKB">
        <authorList>
            <consortium name="WormBaseParasite"/>
        </authorList>
    </citation>
    <scope>IDENTIFICATION</scope>
</reference>
<reference evidence="2 3" key="2">
    <citation type="submission" date="2018-11" db="EMBL/GenBank/DDBJ databases">
        <authorList>
            <consortium name="Pathogen Informatics"/>
        </authorList>
    </citation>
    <scope>NUCLEOTIDE SEQUENCE [LARGE SCALE GENOMIC DNA]</scope>
</reference>
<evidence type="ECO:0000313" key="4">
    <source>
        <dbReference type="WBParaSite" id="GPUH_0002412701-mRNA-1"/>
    </source>
</evidence>
<keyword evidence="3" id="KW-1185">Reference proteome</keyword>
<feature type="region of interest" description="Disordered" evidence="1">
    <location>
        <begin position="89"/>
        <end position="141"/>
    </location>
</feature>
<evidence type="ECO:0000313" key="3">
    <source>
        <dbReference type="Proteomes" id="UP000271098"/>
    </source>
</evidence>
<proteinExistence type="predicted"/>
<organism evidence="4">
    <name type="scientific">Gongylonema pulchrum</name>
    <dbReference type="NCBI Taxonomy" id="637853"/>
    <lineage>
        <taxon>Eukaryota</taxon>
        <taxon>Metazoa</taxon>
        <taxon>Ecdysozoa</taxon>
        <taxon>Nematoda</taxon>
        <taxon>Chromadorea</taxon>
        <taxon>Rhabditida</taxon>
        <taxon>Spirurina</taxon>
        <taxon>Spiruromorpha</taxon>
        <taxon>Spiruroidea</taxon>
        <taxon>Gongylonematidae</taxon>
        <taxon>Gongylonema</taxon>
    </lineage>
</organism>
<protein>
    <submittedName>
        <fullName evidence="4">DUF5641 domain-containing protein</fullName>
    </submittedName>
</protein>
<dbReference type="Gene3D" id="1.20.1070.10">
    <property type="entry name" value="Rhodopsin 7-helix transmembrane proteins"/>
    <property type="match status" value="1"/>
</dbReference>
<dbReference type="OrthoDB" id="5967113at2759"/>
<evidence type="ECO:0000313" key="2">
    <source>
        <dbReference type="EMBL" id="VDN42391.1"/>
    </source>
</evidence>
<dbReference type="Proteomes" id="UP000271098">
    <property type="component" value="Unassembled WGS sequence"/>
</dbReference>
<dbReference type="GO" id="GO:0004930">
    <property type="term" value="F:G protein-coupled receptor activity"/>
    <property type="evidence" value="ECO:0007669"/>
    <property type="project" value="InterPro"/>
</dbReference>
<evidence type="ECO:0000256" key="1">
    <source>
        <dbReference type="SAM" id="MobiDB-lite"/>
    </source>
</evidence>
<sequence>MYQGFMIAIIYCFTNKEVRNVLKTCYGRYKLQHTSTVDLRRGSRTTVLRNGSASGRSPKKNGILRIQKYAIKNGRDTSVAALVAVNQPDVNSNKLDDGNNIDVLQSPDNQKRRSDRGPLRWKTFDKSLDDPGGGDSVSHVIRDSGQPLIGKIKSILRYGP</sequence>
<dbReference type="EMBL" id="UYRT01100023">
    <property type="protein sequence ID" value="VDN42391.1"/>
    <property type="molecule type" value="Genomic_DNA"/>
</dbReference>
<name>A0A183ET06_9BILA</name>
<gene>
    <name evidence="2" type="ORF">GPUH_LOCUS24097</name>
</gene>
<dbReference type="PROSITE" id="PS00650">
    <property type="entry name" value="G_PROTEIN_RECEP_F2_2"/>
    <property type="match status" value="1"/>
</dbReference>
<feature type="compositionally biased region" description="Basic and acidic residues" evidence="1">
    <location>
        <begin position="109"/>
        <end position="129"/>
    </location>
</feature>
<dbReference type="InterPro" id="IPR017983">
    <property type="entry name" value="GPCR_2_secretin-like_CS"/>
</dbReference>
<dbReference type="AlphaFoldDB" id="A0A183ET06"/>